<proteinExistence type="predicted"/>
<organism evidence="2 3">
    <name type="scientific">Magallana gigas</name>
    <name type="common">Pacific oyster</name>
    <name type="synonym">Crassostrea gigas</name>
    <dbReference type="NCBI Taxonomy" id="29159"/>
    <lineage>
        <taxon>Eukaryota</taxon>
        <taxon>Metazoa</taxon>
        <taxon>Spiralia</taxon>
        <taxon>Lophotrochozoa</taxon>
        <taxon>Mollusca</taxon>
        <taxon>Bivalvia</taxon>
        <taxon>Autobranchia</taxon>
        <taxon>Pteriomorphia</taxon>
        <taxon>Ostreida</taxon>
        <taxon>Ostreoidea</taxon>
        <taxon>Ostreidae</taxon>
        <taxon>Magallana</taxon>
    </lineage>
</organism>
<dbReference type="AlphaFoldDB" id="A0A8W8MGH9"/>
<keyword evidence="3" id="KW-1185">Reference proteome</keyword>
<sequence length="288" mass="32441">MKRGLSVAVLLLVVYLMVQNAECKNNRTQEYLLVEGIDVDKLTDGELYGLLDAEDEKFIGQLDIWIGKQILTYQGPRSRSWFGNMRRGLPVSVVLLVVYVLVQNAECENNRTQEHVLVDGIDVEKLSDAEVYDLLNAEDVKFTGELDIWIGKQTLKDRHRVKRVAPIVARVAWAAGRALFRSLAKSTPRITRSGGKLTKQFFKKGGFETAKRDFHRFKPANVKQFTGKNGQQGYTGKILDGKYQLTARKTSTHGKVTNNGNVVQSGRPTLEIRSNTGGKVVRKVRYDQ</sequence>
<accession>A0A8W8MGH9</accession>
<evidence type="ECO:0000256" key="1">
    <source>
        <dbReference type="SAM" id="SignalP"/>
    </source>
</evidence>
<evidence type="ECO:0000313" key="3">
    <source>
        <dbReference type="Proteomes" id="UP000005408"/>
    </source>
</evidence>
<feature type="signal peptide" evidence="1">
    <location>
        <begin position="1"/>
        <end position="23"/>
    </location>
</feature>
<keyword evidence="1" id="KW-0732">Signal</keyword>
<dbReference type="EnsemblMetazoa" id="G32669.2">
    <property type="protein sequence ID" value="G32669.2:cds"/>
    <property type="gene ID" value="G32669"/>
</dbReference>
<reference evidence="2" key="1">
    <citation type="submission" date="2022-08" db="UniProtKB">
        <authorList>
            <consortium name="EnsemblMetazoa"/>
        </authorList>
    </citation>
    <scope>IDENTIFICATION</scope>
    <source>
        <strain evidence="2">05x7-T-G4-1.051#20</strain>
    </source>
</reference>
<dbReference type="Proteomes" id="UP000005408">
    <property type="component" value="Unassembled WGS sequence"/>
</dbReference>
<feature type="chain" id="PRO_5036445559" evidence="1">
    <location>
        <begin position="24"/>
        <end position="288"/>
    </location>
</feature>
<protein>
    <submittedName>
        <fullName evidence="2">Uncharacterized protein</fullName>
    </submittedName>
</protein>
<evidence type="ECO:0000313" key="2">
    <source>
        <dbReference type="EnsemblMetazoa" id="G32669.2:cds"/>
    </source>
</evidence>
<name>A0A8W8MGH9_MAGGI</name>